<reference evidence="2" key="1">
    <citation type="submission" date="2016-09" db="EMBL/GenBank/DDBJ databases">
        <authorList>
            <person name="Capua I."/>
            <person name="De Benedictis P."/>
            <person name="Joannis T."/>
            <person name="Lombin L.H."/>
            <person name="Cattoli G."/>
        </authorList>
    </citation>
    <scope>NUCLEOTIDE SEQUENCE</scope>
    <source>
        <strain evidence="2">B9</strain>
    </source>
</reference>
<evidence type="ECO:0000313" key="3">
    <source>
        <dbReference type="Proteomes" id="UP000253501"/>
    </source>
</evidence>
<sequence>MESTFHQFSELFAQLGLASDEASIRSFIGTHAPLPDDVELAEAPFWTPAQATLLRDELLDDADWAEVVDQLNLALRQPA</sequence>
<dbReference type="RefSeq" id="WP_010810122.1">
    <property type="nucleotide sequence ID" value="NZ_CAXUOZ020000001.1"/>
</dbReference>
<dbReference type="Pfam" id="PF10982">
    <property type="entry name" value="DUF2789"/>
    <property type="match status" value="1"/>
</dbReference>
<organism evidence="2">
    <name type="scientific">Cupriavidus necator</name>
    <name type="common">Alcaligenes eutrophus</name>
    <name type="synonym">Ralstonia eutropha</name>
    <dbReference type="NCBI Taxonomy" id="106590"/>
    <lineage>
        <taxon>Bacteria</taxon>
        <taxon>Pseudomonadati</taxon>
        <taxon>Pseudomonadota</taxon>
        <taxon>Betaproteobacteria</taxon>
        <taxon>Burkholderiales</taxon>
        <taxon>Burkholderiaceae</taxon>
        <taxon>Cupriavidus</taxon>
    </lineage>
</organism>
<name>A0A1K0IQQ5_CUPNE</name>
<dbReference type="GeneID" id="34308677"/>
<dbReference type="EMBL" id="FMSH01000489">
    <property type="protein sequence ID" value="SCU96678.1"/>
    <property type="molecule type" value="Genomic_DNA"/>
</dbReference>
<accession>A0A1K0IQQ5</accession>
<protein>
    <submittedName>
        <fullName evidence="1">DUF2789 domain-containing protein</fullName>
    </submittedName>
</protein>
<dbReference type="AlphaFoldDB" id="A0A1K0IQQ5"/>
<gene>
    <name evidence="2" type="ORF">CNECB9_5390033</name>
    <name evidence="1" type="ORF">DDK22_31110</name>
</gene>
<dbReference type="EMBL" id="QDHA01000094">
    <property type="protein sequence ID" value="RCJ04626.1"/>
    <property type="molecule type" value="Genomic_DNA"/>
</dbReference>
<dbReference type="InterPro" id="IPR021250">
    <property type="entry name" value="DUF2789"/>
</dbReference>
<evidence type="ECO:0000313" key="1">
    <source>
        <dbReference type="EMBL" id="RCJ04626.1"/>
    </source>
</evidence>
<dbReference type="OMA" id="WAVPFDQ"/>
<proteinExistence type="predicted"/>
<dbReference type="InterPro" id="IPR038086">
    <property type="entry name" value="DUF2789_sf"/>
</dbReference>
<dbReference type="Gene3D" id="1.10.10.1130">
    <property type="entry name" value="Uncharacterised protein PF10982, DUF2789"/>
    <property type="match status" value="1"/>
</dbReference>
<reference evidence="1 3" key="2">
    <citation type="submission" date="2018-04" db="EMBL/GenBank/DDBJ databases">
        <title>Cupriavidus necator CR12 genome sequencing and assembly.</title>
        <authorList>
            <person name="Ben Fekih I."/>
            <person name="Mazhar H.S."/>
            <person name="Bello S.K."/>
            <person name="Rensing C."/>
        </authorList>
    </citation>
    <scope>NUCLEOTIDE SEQUENCE [LARGE SCALE GENOMIC DNA]</scope>
    <source>
        <strain evidence="1 3">CR12</strain>
    </source>
</reference>
<evidence type="ECO:0000313" key="2">
    <source>
        <dbReference type="EMBL" id="SCU96678.1"/>
    </source>
</evidence>
<dbReference type="Proteomes" id="UP000253501">
    <property type="component" value="Unassembled WGS sequence"/>
</dbReference>